<evidence type="ECO:0000256" key="8">
    <source>
        <dbReference type="ARBA" id="ARBA00047481"/>
    </source>
</evidence>
<dbReference type="OrthoDB" id="5288513at2"/>
<sequence length="368" mass="39407">MGNPYLEWAAPGVADLRPYQPGKPLAELERELGIRHAIKLASNENPLGPSPKALSAVSAALPGLALYPESTAPELRQALARHLQVEPVQIILGNGSNEVLELAARAFAGPGSEVIVSQYAFAVYGIVAQASGALLRLAPARDFGHDLDAMAGLVNERTRLVFIANPNNPTGTHLGRDALETFIDSLPAHALVVLDEAYFELMNAADYPDGLRWLPRFANLLVTRTFSKAYGLAGLRCGYGVGHPDLIALLERVREPFNVNTLAQVAAHAALFDSAYLQATLANNRAGLEQIQRGLLRLGLTTLPAAGNFIAFAVPGGAARVYGALLQQGVIVRPLQPYGMPEHLRVSVGLPEENQRFLTVLAEVLEKS</sequence>
<dbReference type="InterPro" id="IPR015424">
    <property type="entry name" value="PyrdxlP-dep_Trfase"/>
</dbReference>
<dbReference type="PANTHER" id="PTHR43643:SF3">
    <property type="entry name" value="HISTIDINOL-PHOSPHATE AMINOTRANSFERASE"/>
    <property type="match status" value="1"/>
</dbReference>
<dbReference type="NCBIfam" id="TIGR01141">
    <property type="entry name" value="hisC"/>
    <property type="match status" value="1"/>
</dbReference>
<dbReference type="InterPro" id="IPR004839">
    <property type="entry name" value="Aminotransferase_I/II_large"/>
</dbReference>
<dbReference type="UniPathway" id="UPA00031">
    <property type="reaction ID" value="UER00012"/>
</dbReference>
<dbReference type="Pfam" id="PF00155">
    <property type="entry name" value="Aminotran_1_2"/>
    <property type="match status" value="1"/>
</dbReference>
<dbReference type="InterPro" id="IPR015421">
    <property type="entry name" value="PyrdxlP-dep_Trfase_major"/>
</dbReference>
<dbReference type="AlphaFoldDB" id="A0A3M8QVB2"/>
<organism evidence="11">
    <name type="scientific">Acidithiobacillus sulfuriphilus</name>
    <dbReference type="NCBI Taxonomy" id="1867749"/>
    <lineage>
        <taxon>Bacteria</taxon>
        <taxon>Pseudomonadati</taxon>
        <taxon>Pseudomonadota</taxon>
        <taxon>Acidithiobacillia</taxon>
        <taxon>Acidithiobacillales</taxon>
        <taxon>Acidithiobacillaceae</taxon>
        <taxon>Acidithiobacillus</taxon>
    </lineage>
</organism>
<evidence type="ECO:0000313" key="11">
    <source>
        <dbReference type="EMBL" id="RNF59402.1"/>
    </source>
</evidence>
<keyword evidence="7 9" id="KW-0663">Pyridoxal phosphate</keyword>
<comment type="subunit">
    <text evidence="4 9">Homodimer.</text>
</comment>
<evidence type="ECO:0000259" key="10">
    <source>
        <dbReference type="Pfam" id="PF00155"/>
    </source>
</evidence>
<proteinExistence type="inferred from homology"/>
<dbReference type="Gene3D" id="3.90.1150.10">
    <property type="entry name" value="Aspartate Aminotransferase, domain 1"/>
    <property type="match status" value="1"/>
</dbReference>
<comment type="similarity">
    <text evidence="3 9">Belongs to the class-II pyridoxal-phosphate-dependent aminotransferase family. Histidinol-phosphate aminotransferase subfamily.</text>
</comment>
<dbReference type="RefSeq" id="WP_123105168.1">
    <property type="nucleotide sequence ID" value="NZ_CP127527.1"/>
</dbReference>
<dbReference type="HAMAP" id="MF_01023">
    <property type="entry name" value="HisC_aminotrans_2"/>
    <property type="match status" value="1"/>
</dbReference>
<keyword evidence="9" id="KW-0028">Amino-acid biosynthesis</keyword>
<evidence type="ECO:0000256" key="7">
    <source>
        <dbReference type="ARBA" id="ARBA00022898"/>
    </source>
</evidence>
<keyword evidence="9" id="KW-0368">Histidine biosynthesis</keyword>
<comment type="cofactor">
    <cofactor evidence="1 9">
        <name>pyridoxal 5'-phosphate</name>
        <dbReference type="ChEBI" id="CHEBI:597326"/>
    </cofactor>
</comment>
<dbReference type="PROSITE" id="PS00599">
    <property type="entry name" value="AA_TRANSFER_CLASS_2"/>
    <property type="match status" value="1"/>
</dbReference>
<comment type="pathway">
    <text evidence="2 9">Amino-acid biosynthesis; L-histidine biosynthesis; L-histidine from 5-phospho-alpha-D-ribose 1-diphosphate: step 7/9.</text>
</comment>
<dbReference type="CDD" id="cd00609">
    <property type="entry name" value="AAT_like"/>
    <property type="match status" value="1"/>
</dbReference>
<dbReference type="Gene3D" id="3.40.640.10">
    <property type="entry name" value="Type I PLP-dependent aspartate aminotransferase-like (Major domain)"/>
    <property type="match status" value="1"/>
</dbReference>
<dbReference type="GO" id="GO:0030170">
    <property type="term" value="F:pyridoxal phosphate binding"/>
    <property type="evidence" value="ECO:0007669"/>
    <property type="project" value="InterPro"/>
</dbReference>
<dbReference type="EC" id="2.6.1.9" evidence="9"/>
<comment type="caution">
    <text evidence="11">The sequence shown here is derived from an EMBL/GenBank/DDBJ whole genome shotgun (WGS) entry which is preliminary data.</text>
</comment>
<protein>
    <recommendedName>
        <fullName evidence="9">Histidinol-phosphate aminotransferase</fullName>
        <ecNumber evidence="9">2.6.1.9</ecNumber>
    </recommendedName>
    <alternativeName>
        <fullName evidence="9">Imidazole acetol-phosphate transaminase</fullName>
    </alternativeName>
</protein>
<keyword evidence="6 9" id="KW-0808">Transferase</keyword>
<dbReference type="GO" id="GO:0004400">
    <property type="term" value="F:histidinol-phosphate transaminase activity"/>
    <property type="evidence" value="ECO:0007669"/>
    <property type="project" value="UniProtKB-UniRule"/>
</dbReference>
<evidence type="ECO:0000256" key="3">
    <source>
        <dbReference type="ARBA" id="ARBA00007970"/>
    </source>
</evidence>
<dbReference type="GO" id="GO:0000105">
    <property type="term" value="P:L-histidine biosynthetic process"/>
    <property type="evidence" value="ECO:0007669"/>
    <property type="project" value="UniProtKB-UniRule"/>
</dbReference>
<keyword evidence="5 9" id="KW-0032">Aminotransferase</keyword>
<evidence type="ECO:0000256" key="1">
    <source>
        <dbReference type="ARBA" id="ARBA00001933"/>
    </source>
</evidence>
<reference evidence="11" key="1">
    <citation type="submission" date="2018-10" db="EMBL/GenBank/DDBJ databases">
        <title>Acidithiobacillus sulfuriphilus sp. nov.: an extremely acidophilic sulfur-oxidizing chemolithotroph isolated from a neutral pH environment.</title>
        <authorList>
            <person name="Falagan C."/>
            <person name="Moya-Beltran A."/>
            <person name="Quatrini R."/>
            <person name="Johnson D.B."/>
        </authorList>
    </citation>
    <scope>NUCLEOTIDE SEQUENCE [LARGE SCALE GENOMIC DNA]</scope>
    <source>
        <strain evidence="11">CJ-2</strain>
    </source>
</reference>
<dbReference type="InterPro" id="IPR001917">
    <property type="entry name" value="Aminotrans_II_pyridoxalP_BS"/>
</dbReference>
<dbReference type="EMBL" id="RIZI01000186">
    <property type="protein sequence ID" value="RNF59402.1"/>
    <property type="molecule type" value="Genomic_DNA"/>
</dbReference>
<gene>
    <name evidence="9" type="primary">hisC</name>
    <name evidence="11" type="ORF">EC580_11460</name>
</gene>
<dbReference type="PANTHER" id="PTHR43643">
    <property type="entry name" value="HISTIDINOL-PHOSPHATE AMINOTRANSFERASE 2"/>
    <property type="match status" value="1"/>
</dbReference>
<dbReference type="SUPFAM" id="SSF53383">
    <property type="entry name" value="PLP-dependent transferases"/>
    <property type="match status" value="1"/>
</dbReference>
<evidence type="ECO:0000256" key="9">
    <source>
        <dbReference type="HAMAP-Rule" id="MF_01023"/>
    </source>
</evidence>
<comment type="catalytic activity">
    <reaction evidence="8 9">
        <text>L-histidinol phosphate + 2-oxoglutarate = 3-(imidazol-4-yl)-2-oxopropyl phosphate + L-glutamate</text>
        <dbReference type="Rhea" id="RHEA:23744"/>
        <dbReference type="ChEBI" id="CHEBI:16810"/>
        <dbReference type="ChEBI" id="CHEBI:29985"/>
        <dbReference type="ChEBI" id="CHEBI:57766"/>
        <dbReference type="ChEBI" id="CHEBI:57980"/>
        <dbReference type="EC" id="2.6.1.9"/>
    </reaction>
</comment>
<dbReference type="InterPro" id="IPR015422">
    <property type="entry name" value="PyrdxlP-dep_Trfase_small"/>
</dbReference>
<evidence type="ECO:0000256" key="6">
    <source>
        <dbReference type="ARBA" id="ARBA00022679"/>
    </source>
</evidence>
<name>A0A3M8QVB2_9PROT</name>
<dbReference type="InterPro" id="IPR005861">
    <property type="entry name" value="HisP_aminotrans"/>
</dbReference>
<dbReference type="InterPro" id="IPR050106">
    <property type="entry name" value="HistidinolP_aminotransfase"/>
</dbReference>
<feature type="domain" description="Aminotransferase class I/classII large" evidence="10">
    <location>
        <begin position="36"/>
        <end position="358"/>
    </location>
</feature>
<feature type="modified residue" description="N6-(pyridoxal phosphate)lysine" evidence="9">
    <location>
        <position position="228"/>
    </location>
</feature>
<accession>A0A3M8QVB2</accession>
<evidence type="ECO:0000256" key="4">
    <source>
        <dbReference type="ARBA" id="ARBA00011738"/>
    </source>
</evidence>
<evidence type="ECO:0000256" key="5">
    <source>
        <dbReference type="ARBA" id="ARBA00022576"/>
    </source>
</evidence>
<evidence type="ECO:0000256" key="2">
    <source>
        <dbReference type="ARBA" id="ARBA00005011"/>
    </source>
</evidence>